<reference evidence="2 3" key="1">
    <citation type="submission" date="2019-05" db="EMBL/GenBank/DDBJ databases">
        <title>Verrucobacter flavum gen. nov., sp. nov. a new member of the family Verrucomicrobiaceae.</title>
        <authorList>
            <person name="Szuroczki S."/>
            <person name="Abbaszade G."/>
            <person name="Szabo A."/>
            <person name="Felfoldi T."/>
            <person name="Schumann P."/>
            <person name="Boka K."/>
            <person name="Keki Z."/>
            <person name="Toumi M."/>
            <person name="Toth E."/>
        </authorList>
    </citation>
    <scope>NUCLEOTIDE SEQUENCE [LARGE SCALE GENOMIC DNA]</scope>
    <source>
        <strain evidence="2 3">MG-N-17</strain>
    </source>
</reference>
<feature type="transmembrane region" description="Helical" evidence="1">
    <location>
        <begin position="21"/>
        <end position="46"/>
    </location>
</feature>
<dbReference type="EMBL" id="VAUV01000015">
    <property type="protein sequence ID" value="TLD69110.1"/>
    <property type="molecule type" value="Genomic_DNA"/>
</dbReference>
<name>A0A5R8K9W9_9BACT</name>
<keyword evidence="1" id="KW-1133">Transmembrane helix</keyword>
<dbReference type="AlphaFoldDB" id="A0A5R8K9W9"/>
<comment type="caution">
    <text evidence="2">The sequence shown here is derived from an EMBL/GenBank/DDBJ whole genome shotgun (WGS) entry which is preliminary data.</text>
</comment>
<sequence>MRACCQSRIQVRRPASRLGWVGWLVPGVVLALVPKCPACVVGYVALATGIGISLPMAAFLRSVLVGVCLVALGVLLARAMRAKRGRA</sequence>
<proteinExistence type="predicted"/>
<evidence type="ECO:0000313" key="2">
    <source>
        <dbReference type="EMBL" id="TLD69110.1"/>
    </source>
</evidence>
<gene>
    <name evidence="2" type="ORF">FEM03_18595</name>
</gene>
<dbReference type="Proteomes" id="UP000306196">
    <property type="component" value="Unassembled WGS sequence"/>
</dbReference>
<evidence type="ECO:0000256" key="1">
    <source>
        <dbReference type="SAM" id="Phobius"/>
    </source>
</evidence>
<keyword evidence="3" id="KW-1185">Reference proteome</keyword>
<keyword evidence="1" id="KW-0472">Membrane</keyword>
<feature type="transmembrane region" description="Helical" evidence="1">
    <location>
        <begin position="58"/>
        <end position="77"/>
    </location>
</feature>
<organism evidence="2 3">
    <name type="scientific">Phragmitibacter flavus</name>
    <dbReference type="NCBI Taxonomy" id="2576071"/>
    <lineage>
        <taxon>Bacteria</taxon>
        <taxon>Pseudomonadati</taxon>
        <taxon>Verrucomicrobiota</taxon>
        <taxon>Verrucomicrobiia</taxon>
        <taxon>Verrucomicrobiales</taxon>
        <taxon>Verrucomicrobiaceae</taxon>
        <taxon>Phragmitibacter</taxon>
    </lineage>
</organism>
<keyword evidence="1" id="KW-0812">Transmembrane</keyword>
<protein>
    <submittedName>
        <fullName evidence="2">Uncharacterized protein</fullName>
    </submittedName>
</protein>
<accession>A0A5R8K9W9</accession>
<evidence type="ECO:0000313" key="3">
    <source>
        <dbReference type="Proteomes" id="UP000306196"/>
    </source>
</evidence>